<dbReference type="AlphaFoldDB" id="A0A5B7FTM6"/>
<sequence>MKLLQHIMCITLRKNKVNGDMETGHYEPRLSPEQYN</sequence>
<dbReference type="EMBL" id="VSRR010010007">
    <property type="protein sequence ID" value="MPC51180.1"/>
    <property type="molecule type" value="Genomic_DNA"/>
</dbReference>
<proteinExistence type="predicted"/>
<protein>
    <submittedName>
        <fullName evidence="1">Uncharacterized protein</fullName>
    </submittedName>
</protein>
<organism evidence="1 2">
    <name type="scientific">Portunus trituberculatus</name>
    <name type="common">Swimming crab</name>
    <name type="synonym">Neptunus trituberculatus</name>
    <dbReference type="NCBI Taxonomy" id="210409"/>
    <lineage>
        <taxon>Eukaryota</taxon>
        <taxon>Metazoa</taxon>
        <taxon>Ecdysozoa</taxon>
        <taxon>Arthropoda</taxon>
        <taxon>Crustacea</taxon>
        <taxon>Multicrustacea</taxon>
        <taxon>Malacostraca</taxon>
        <taxon>Eumalacostraca</taxon>
        <taxon>Eucarida</taxon>
        <taxon>Decapoda</taxon>
        <taxon>Pleocyemata</taxon>
        <taxon>Brachyura</taxon>
        <taxon>Eubrachyura</taxon>
        <taxon>Portunoidea</taxon>
        <taxon>Portunidae</taxon>
        <taxon>Portuninae</taxon>
        <taxon>Portunus</taxon>
    </lineage>
</organism>
<accession>A0A5B7FTM6</accession>
<evidence type="ECO:0000313" key="1">
    <source>
        <dbReference type="EMBL" id="MPC51180.1"/>
    </source>
</evidence>
<comment type="caution">
    <text evidence="1">The sequence shown here is derived from an EMBL/GenBank/DDBJ whole genome shotgun (WGS) entry which is preliminary data.</text>
</comment>
<evidence type="ECO:0000313" key="2">
    <source>
        <dbReference type="Proteomes" id="UP000324222"/>
    </source>
</evidence>
<gene>
    <name evidence="1" type="ORF">E2C01_045021</name>
</gene>
<reference evidence="1 2" key="1">
    <citation type="submission" date="2019-05" db="EMBL/GenBank/DDBJ databases">
        <title>Another draft genome of Portunus trituberculatus and its Hox gene families provides insights of decapod evolution.</title>
        <authorList>
            <person name="Jeong J.-H."/>
            <person name="Song I."/>
            <person name="Kim S."/>
            <person name="Choi T."/>
            <person name="Kim D."/>
            <person name="Ryu S."/>
            <person name="Kim W."/>
        </authorList>
    </citation>
    <scope>NUCLEOTIDE SEQUENCE [LARGE SCALE GENOMIC DNA]</scope>
    <source>
        <tissue evidence="1">Muscle</tissue>
    </source>
</reference>
<name>A0A5B7FTM6_PORTR</name>
<keyword evidence="2" id="KW-1185">Reference proteome</keyword>
<dbReference type="Proteomes" id="UP000324222">
    <property type="component" value="Unassembled WGS sequence"/>
</dbReference>